<evidence type="ECO:0000259" key="2">
    <source>
        <dbReference type="Pfam" id="PF13240"/>
    </source>
</evidence>
<evidence type="ECO:0000313" key="3">
    <source>
        <dbReference type="EMBL" id="MDQ0150747.1"/>
    </source>
</evidence>
<dbReference type="Proteomes" id="UP001228504">
    <property type="component" value="Unassembled WGS sequence"/>
</dbReference>
<keyword evidence="4" id="KW-1185">Reference proteome</keyword>
<feature type="transmembrane region" description="Helical" evidence="1">
    <location>
        <begin position="168"/>
        <end position="186"/>
    </location>
</feature>
<feature type="transmembrane region" description="Helical" evidence="1">
    <location>
        <begin position="68"/>
        <end position="90"/>
    </location>
</feature>
<feature type="transmembrane region" description="Helical" evidence="1">
    <location>
        <begin position="141"/>
        <end position="162"/>
    </location>
</feature>
<dbReference type="GO" id="GO:0006508">
    <property type="term" value="P:proteolysis"/>
    <property type="evidence" value="ECO:0007669"/>
    <property type="project" value="UniProtKB-KW"/>
</dbReference>
<keyword evidence="1" id="KW-0472">Membrane</keyword>
<keyword evidence="3" id="KW-0645">Protease</keyword>
<feature type="domain" description="Zinc-ribbon" evidence="2">
    <location>
        <begin position="2"/>
        <end position="24"/>
    </location>
</feature>
<name>A0ABT9UWQ7_9FIRM</name>
<feature type="transmembrane region" description="Helical" evidence="1">
    <location>
        <begin position="102"/>
        <end position="129"/>
    </location>
</feature>
<dbReference type="RefSeq" id="WP_307487504.1">
    <property type="nucleotide sequence ID" value="NZ_JAUSUF010000012.1"/>
</dbReference>
<evidence type="ECO:0000313" key="4">
    <source>
        <dbReference type="Proteomes" id="UP001228504"/>
    </source>
</evidence>
<gene>
    <name evidence="3" type="ORF">J2S18_002717</name>
</gene>
<comment type="caution">
    <text evidence="3">The sequence shown here is derived from an EMBL/GenBank/DDBJ whole genome shotgun (WGS) entry which is preliminary data.</text>
</comment>
<feature type="transmembrane region" description="Helical" evidence="1">
    <location>
        <begin position="206"/>
        <end position="232"/>
    </location>
</feature>
<evidence type="ECO:0000256" key="1">
    <source>
        <dbReference type="SAM" id="Phobius"/>
    </source>
</evidence>
<dbReference type="Pfam" id="PF13240">
    <property type="entry name" value="Zn_Ribbon_1"/>
    <property type="match status" value="1"/>
</dbReference>
<keyword evidence="1" id="KW-0812">Transmembrane</keyword>
<reference evidence="3 4" key="1">
    <citation type="submission" date="2023-07" db="EMBL/GenBank/DDBJ databases">
        <title>Genomic Encyclopedia of Type Strains, Phase IV (KMG-IV): sequencing the most valuable type-strain genomes for metagenomic binning, comparative biology and taxonomic classification.</title>
        <authorList>
            <person name="Goeker M."/>
        </authorList>
    </citation>
    <scope>NUCLEOTIDE SEQUENCE [LARGE SCALE GENOMIC DNA]</scope>
    <source>
        <strain evidence="3 4">DSM 20694</strain>
    </source>
</reference>
<keyword evidence="1" id="KW-1133">Transmembrane helix</keyword>
<dbReference type="InterPro" id="IPR026870">
    <property type="entry name" value="Zinc_ribbon_dom"/>
</dbReference>
<keyword evidence="3" id="KW-0378">Hydrolase</keyword>
<sequence>MFCPNCGSKLSDDSTFCPNCGTKIEQQHNPNNGPDLTKDFSKIVVECIKNPIKEISNLKETLSDTNNYIYLGILALIIPFLITISLKFFTPRIAIVIPFHEIFLSSLINLVVFYGIMLFLIFAIYKFIFKEELRLQDFLKVVLAALIVKGAFILIQFLVSIISFKFSIAIYIVGSMASILILYSGFKEIVKDSNKLLYTFSGSYLVAIFFANYIIAKIIMINIVSLFIGSIFY</sequence>
<dbReference type="EMBL" id="JAUSUF010000012">
    <property type="protein sequence ID" value="MDQ0150747.1"/>
    <property type="molecule type" value="Genomic_DNA"/>
</dbReference>
<proteinExistence type="predicted"/>
<organism evidence="3 4">
    <name type="scientific">Eubacterium multiforme</name>
    <dbReference type="NCBI Taxonomy" id="83339"/>
    <lineage>
        <taxon>Bacteria</taxon>
        <taxon>Bacillati</taxon>
        <taxon>Bacillota</taxon>
        <taxon>Clostridia</taxon>
        <taxon>Eubacteriales</taxon>
        <taxon>Eubacteriaceae</taxon>
        <taxon>Eubacterium</taxon>
    </lineage>
</organism>
<accession>A0ABT9UWQ7</accession>
<protein>
    <submittedName>
        <fullName evidence="3">Membrane protein implicated in regulation of membrane protease activity</fullName>
    </submittedName>
</protein>
<dbReference type="GO" id="GO:0008233">
    <property type="term" value="F:peptidase activity"/>
    <property type="evidence" value="ECO:0007669"/>
    <property type="project" value="UniProtKB-KW"/>
</dbReference>